<organism evidence="3 4">
    <name type="scientific">Mytilus galloprovincialis</name>
    <name type="common">Mediterranean mussel</name>
    <dbReference type="NCBI Taxonomy" id="29158"/>
    <lineage>
        <taxon>Eukaryota</taxon>
        <taxon>Metazoa</taxon>
        <taxon>Spiralia</taxon>
        <taxon>Lophotrochozoa</taxon>
        <taxon>Mollusca</taxon>
        <taxon>Bivalvia</taxon>
        <taxon>Autobranchia</taxon>
        <taxon>Pteriomorphia</taxon>
        <taxon>Mytilida</taxon>
        <taxon>Mytiloidea</taxon>
        <taxon>Mytilidae</taxon>
        <taxon>Mytilinae</taxon>
        <taxon>Mytilus</taxon>
    </lineage>
</organism>
<dbReference type="InterPro" id="IPR057626">
    <property type="entry name" value="S-S_Temptin"/>
</dbReference>
<evidence type="ECO:0000256" key="1">
    <source>
        <dbReference type="SAM" id="MobiDB-lite"/>
    </source>
</evidence>
<protein>
    <recommendedName>
        <fullName evidence="2">Temptin Cys/Cys disulfide domain-containing protein</fullName>
    </recommendedName>
</protein>
<keyword evidence="4" id="KW-1185">Reference proteome</keyword>
<name>A0A8B6GR51_MYTGA</name>
<gene>
    <name evidence="3" type="ORF">MGAL_10B068972</name>
</gene>
<dbReference type="EMBL" id="UYJE01008837">
    <property type="protein sequence ID" value="VDI67676.1"/>
    <property type="molecule type" value="Genomic_DNA"/>
</dbReference>
<reference evidence="3" key="1">
    <citation type="submission" date="2018-11" db="EMBL/GenBank/DDBJ databases">
        <authorList>
            <person name="Alioto T."/>
            <person name="Alioto T."/>
        </authorList>
    </citation>
    <scope>NUCLEOTIDE SEQUENCE</scope>
</reference>
<proteinExistence type="predicted"/>
<dbReference type="AlphaFoldDB" id="A0A8B6GR51"/>
<evidence type="ECO:0000259" key="2">
    <source>
        <dbReference type="Pfam" id="PF24784"/>
    </source>
</evidence>
<feature type="domain" description="Temptin Cys/Cys disulfide" evidence="2">
    <location>
        <begin position="2"/>
        <end position="54"/>
    </location>
</feature>
<dbReference type="OrthoDB" id="129121at2759"/>
<comment type="caution">
    <text evidence="3">The sequence shown here is derived from an EMBL/GenBank/DDBJ whole genome shotgun (WGS) entry which is preliminary data.</text>
</comment>
<dbReference type="Pfam" id="PF24784">
    <property type="entry name" value="Temptin_C"/>
    <property type="match status" value="1"/>
</dbReference>
<dbReference type="PANTHER" id="PTHR34737">
    <property type="entry name" value="EF-HAND DOMAIN-CONTAINING PROTEIN"/>
    <property type="match status" value="1"/>
</dbReference>
<feature type="region of interest" description="Disordered" evidence="1">
    <location>
        <begin position="18"/>
        <end position="44"/>
    </location>
</feature>
<dbReference type="PANTHER" id="PTHR34737:SF2">
    <property type="entry name" value="EF-HAND DOMAIN-CONTAINING PROTEIN"/>
    <property type="match status" value="1"/>
</dbReference>
<dbReference type="Proteomes" id="UP000596742">
    <property type="component" value="Unassembled WGS sequence"/>
</dbReference>
<feature type="compositionally biased region" description="Basic and acidic residues" evidence="1">
    <location>
        <begin position="18"/>
        <end position="28"/>
    </location>
</feature>
<dbReference type="InterPro" id="IPR055313">
    <property type="entry name" value="Temptin-like"/>
</dbReference>
<accession>A0A8B6GR51</accession>
<sequence>MQDFKGAIFEWTKDLCQKDSDQDGRTNGEELGDPDCTWKKGGTPSAAASGHPGICEPLSDPKCATVNKDIKCASETGKWCLFGHCV</sequence>
<evidence type="ECO:0000313" key="4">
    <source>
        <dbReference type="Proteomes" id="UP000596742"/>
    </source>
</evidence>
<evidence type="ECO:0000313" key="3">
    <source>
        <dbReference type="EMBL" id="VDI67676.1"/>
    </source>
</evidence>